<gene>
    <name evidence="1" type="ORF">GO499_19000</name>
</gene>
<evidence type="ECO:0000313" key="1">
    <source>
        <dbReference type="EMBL" id="QHQ37120.1"/>
    </source>
</evidence>
<accession>A0A6P1T606</accession>
<dbReference type="Pfam" id="PF05035">
    <property type="entry name" value="DGOK"/>
    <property type="match status" value="1"/>
</dbReference>
<sequence>MKADWIAVDWGTSNLRAWGMDAGGAVLAEAVSEDGMGGLEPGGFEPALLELVEPWLGPGVTDVIACGMVGARQGWVEAPYAKVPVAALGDGLTLAPVRDGRLRVQILSGISQDNPADVMRGEETQIAGYLAEQPKYSGVIVLPGTHTKWVQIADGEIFHFGTFMTGELYALLSRQSVLRHSVAQGGGAAFVEAFEAAMARPEALAARLFGLRAEHLLAGTDKAVLGARLSGMLLGLEFAAARPYWLGQQVVLMAAEPLLGLYREAMGVVGLMPEVAEPDACVLAGLRAARLAGLEGKGVT</sequence>
<dbReference type="Gene3D" id="3.30.420.300">
    <property type="entry name" value="2-keto-3-deoxy-galactonokinase, substrate binding domain"/>
    <property type="match status" value="1"/>
</dbReference>
<dbReference type="KEGG" id="amaq:GO499_19000"/>
<dbReference type="AlphaFoldDB" id="A0A6P1T606"/>
<dbReference type="InterPro" id="IPR042257">
    <property type="entry name" value="DGOK_C"/>
</dbReference>
<dbReference type="GO" id="GO:0034194">
    <property type="term" value="P:D-galactonate catabolic process"/>
    <property type="evidence" value="ECO:0007669"/>
    <property type="project" value="InterPro"/>
</dbReference>
<dbReference type="InterPro" id="IPR042258">
    <property type="entry name" value="DGOK_N"/>
</dbReference>
<protein>
    <submittedName>
        <fullName evidence="1">2-keto-3-deoxy-galactonokinase</fullName>
    </submittedName>
</protein>
<dbReference type="EMBL" id="CP046620">
    <property type="protein sequence ID" value="QHQ37120.1"/>
    <property type="molecule type" value="Genomic_DNA"/>
</dbReference>
<reference evidence="1 2" key="1">
    <citation type="submission" date="2019-12" db="EMBL/GenBank/DDBJ databases">
        <title>Complete genome sequence of Algicella marina strain 9Alg 56(T) isolated from the red alga Tichocarpus crinitus.</title>
        <authorList>
            <person name="Kim S.-G."/>
            <person name="Nedashkovskaya O.I."/>
        </authorList>
    </citation>
    <scope>NUCLEOTIDE SEQUENCE [LARGE SCALE GENOMIC DNA]</scope>
    <source>
        <strain evidence="1 2">9Alg 56</strain>
    </source>
</reference>
<dbReference type="SUPFAM" id="SSF53067">
    <property type="entry name" value="Actin-like ATPase domain"/>
    <property type="match status" value="1"/>
</dbReference>
<dbReference type="InterPro" id="IPR043129">
    <property type="entry name" value="ATPase_NBD"/>
</dbReference>
<keyword evidence="1" id="KW-0808">Transferase</keyword>
<proteinExistence type="predicted"/>
<name>A0A6P1T606_9RHOB</name>
<keyword evidence="2" id="KW-1185">Reference proteome</keyword>
<evidence type="ECO:0000313" key="2">
    <source>
        <dbReference type="Proteomes" id="UP000464495"/>
    </source>
</evidence>
<organism evidence="1 2">
    <name type="scientific">Algicella marina</name>
    <dbReference type="NCBI Taxonomy" id="2683284"/>
    <lineage>
        <taxon>Bacteria</taxon>
        <taxon>Pseudomonadati</taxon>
        <taxon>Pseudomonadota</taxon>
        <taxon>Alphaproteobacteria</taxon>
        <taxon>Rhodobacterales</taxon>
        <taxon>Paracoccaceae</taxon>
        <taxon>Algicella</taxon>
    </lineage>
</organism>
<dbReference type="RefSeq" id="WP_161863661.1">
    <property type="nucleotide sequence ID" value="NZ_CP046620.1"/>
</dbReference>
<dbReference type="InterPro" id="IPR007729">
    <property type="entry name" value="DGOK"/>
</dbReference>
<dbReference type="Gene3D" id="3.30.420.310">
    <property type="entry name" value="2-keto-3-deoxy-galactonokinase, C-terminal domain"/>
    <property type="match status" value="1"/>
</dbReference>
<dbReference type="Proteomes" id="UP000464495">
    <property type="component" value="Chromosome"/>
</dbReference>
<keyword evidence="1" id="KW-0418">Kinase</keyword>
<dbReference type="GO" id="GO:0008671">
    <property type="term" value="F:2-dehydro-3-deoxygalactonokinase activity"/>
    <property type="evidence" value="ECO:0007669"/>
    <property type="project" value="InterPro"/>
</dbReference>